<comment type="caution">
    <text evidence="1">The sequence shown here is derived from an EMBL/GenBank/DDBJ whole genome shotgun (WGS) entry which is preliminary data.</text>
</comment>
<evidence type="ECO:0000313" key="1">
    <source>
        <dbReference type="EMBL" id="RKF55769.1"/>
    </source>
</evidence>
<sequence>MATTTGGIKVFITTVSTRWGTQFLQIKSINRFSEDLKIYAEKPDDIDEPIFNLKASHLHRNCDFWQENKDESNKVKFDKVHTRWATVEAHLREWSVPGISSLSEDIASYYLRINKNGGQACKAQQVLPIHYVAYEPNPQNWSKLTDPTEQEIVYNFILERGEHRHKDSAFNPLRECWCFTEATKPFWNISMPYTHALFTIALELYSTAANSVPSEQKVLIDQQIEEFLMNQEDEIVNNVVDHEEEENWEDPYGLNSFEFGIVVDDLDNFTIPELEII</sequence>
<proteinExistence type="predicted"/>
<gene>
    <name evidence="1" type="ORF">GcC1_201026</name>
</gene>
<dbReference type="EMBL" id="MCBR01020143">
    <property type="protein sequence ID" value="RKF55769.1"/>
    <property type="molecule type" value="Genomic_DNA"/>
</dbReference>
<dbReference type="AlphaFoldDB" id="A0A420HEC3"/>
<organism evidence="1 2">
    <name type="scientific">Golovinomyces cichoracearum</name>
    <dbReference type="NCBI Taxonomy" id="62708"/>
    <lineage>
        <taxon>Eukaryota</taxon>
        <taxon>Fungi</taxon>
        <taxon>Dikarya</taxon>
        <taxon>Ascomycota</taxon>
        <taxon>Pezizomycotina</taxon>
        <taxon>Leotiomycetes</taxon>
        <taxon>Erysiphales</taxon>
        <taxon>Erysiphaceae</taxon>
        <taxon>Golovinomyces</taxon>
    </lineage>
</organism>
<name>A0A420HEC3_9PEZI</name>
<evidence type="ECO:0000313" key="2">
    <source>
        <dbReference type="Proteomes" id="UP000285405"/>
    </source>
</evidence>
<reference evidence="1 2" key="1">
    <citation type="journal article" date="2018" name="BMC Genomics">
        <title>Comparative genome analyses reveal sequence features reflecting distinct modes of host-adaptation between dicot and monocot powdery mildew.</title>
        <authorList>
            <person name="Wu Y."/>
            <person name="Ma X."/>
            <person name="Pan Z."/>
            <person name="Kale S.D."/>
            <person name="Song Y."/>
            <person name="King H."/>
            <person name="Zhang Q."/>
            <person name="Presley C."/>
            <person name="Deng X."/>
            <person name="Wei C.I."/>
            <person name="Xiao S."/>
        </authorList>
    </citation>
    <scope>NUCLEOTIDE SEQUENCE [LARGE SCALE GENOMIC DNA]</scope>
    <source>
        <strain evidence="1">UCSC1</strain>
    </source>
</reference>
<dbReference type="Proteomes" id="UP000285405">
    <property type="component" value="Unassembled WGS sequence"/>
</dbReference>
<protein>
    <submittedName>
        <fullName evidence="1">Uncharacterized protein</fullName>
    </submittedName>
</protein>
<accession>A0A420HEC3</accession>